<proteinExistence type="predicted"/>
<feature type="transmembrane region" description="Helical" evidence="1">
    <location>
        <begin position="108"/>
        <end position="125"/>
    </location>
</feature>
<evidence type="ECO:0000259" key="2">
    <source>
        <dbReference type="Pfam" id="PF04235"/>
    </source>
</evidence>
<evidence type="ECO:0000313" key="3">
    <source>
        <dbReference type="EMBL" id="MBA9002171.1"/>
    </source>
</evidence>
<protein>
    <submittedName>
        <fullName evidence="3">Putative membrane protein YeiB</fullName>
    </submittedName>
</protein>
<feature type="transmembrane region" description="Helical" evidence="1">
    <location>
        <begin position="55"/>
        <end position="73"/>
    </location>
</feature>
<dbReference type="RefSeq" id="WP_182704288.1">
    <property type="nucleotide sequence ID" value="NZ_JACJII010000001.1"/>
</dbReference>
<feature type="transmembrane region" description="Helical" evidence="1">
    <location>
        <begin position="85"/>
        <end position="102"/>
    </location>
</feature>
<reference evidence="3 4" key="1">
    <citation type="submission" date="2020-08" db="EMBL/GenBank/DDBJ databases">
        <title>Sequencing the genomes of 1000 actinobacteria strains.</title>
        <authorList>
            <person name="Klenk H.-P."/>
        </authorList>
    </citation>
    <scope>NUCLEOTIDE SEQUENCE [LARGE SCALE GENOMIC DNA]</scope>
    <source>
        <strain evidence="3 4">DSM 45823</strain>
    </source>
</reference>
<dbReference type="InterPro" id="IPR052529">
    <property type="entry name" value="Bact_Transport_Assoc"/>
</dbReference>
<keyword evidence="1" id="KW-0812">Transmembrane</keyword>
<keyword evidence="1" id="KW-1133">Transmembrane helix</keyword>
<comment type="caution">
    <text evidence="3">The sequence shown here is derived from an EMBL/GenBank/DDBJ whole genome shotgun (WGS) entry which is preliminary data.</text>
</comment>
<accession>A0A7W3MUJ6</accession>
<dbReference type="PANTHER" id="PTHR30590">
    <property type="entry name" value="INNER MEMBRANE PROTEIN"/>
    <property type="match status" value="1"/>
</dbReference>
<feature type="domain" description="DUF418" evidence="2">
    <location>
        <begin position="175"/>
        <end position="315"/>
    </location>
</feature>
<feature type="transmembrane region" description="Helical" evidence="1">
    <location>
        <begin position="274"/>
        <end position="296"/>
    </location>
</feature>
<dbReference type="AlphaFoldDB" id="A0A7W3MUJ6"/>
<evidence type="ECO:0000256" key="1">
    <source>
        <dbReference type="SAM" id="Phobius"/>
    </source>
</evidence>
<dbReference type="Pfam" id="PF04235">
    <property type="entry name" value="DUF418"/>
    <property type="match status" value="1"/>
</dbReference>
<dbReference type="EMBL" id="JACJII010000001">
    <property type="protein sequence ID" value="MBA9002171.1"/>
    <property type="molecule type" value="Genomic_DNA"/>
</dbReference>
<organism evidence="3 4">
    <name type="scientific">Thermomonospora cellulosilytica</name>
    <dbReference type="NCBI Taxonomy" id="1411118"/>
    <lineage>
        <taxon>Bacteria</taxon>
        <taxon>Bacillati</taxon>
        <taxon>Actinomycetota</taxon>
        <taxon>Actinomycetes</taxon>
        <taxon>Streptosporangiales</taxon>
        <taxon>Thermomonosporaceae</taxon>
        <taxon>Thermomonospora</taxon>
    </lineage>
</organism>
<keyword evidence="4" id="KW-1185">Reference proteome</keyword>
<evidence type="ECO:0000313" key="4">
    <source>
        <dbReference type="Proteomes" id="UP000539313"/>
    </source>
</evidence>
<feature type="transmembrane region" description="Helical" evidence="1">
    <location>
        <begin position="210"/>
        <end position="228"/>
    </location>
</feature>
<sequence>MTAPERIREIDAVRGLALCGILPPNIVAMTGVHRGAPVDPGPAAHVYETLLHQRFFPLFSFLFGLGSVLFLRSARLRSDRPRDVLLARFGFLVLFGVAHQMLQPNEILLPYALAGIAVVLPASWLPRWATLVCGIAFTAASLAIDQGGITLIPGLFLLGMAAAEYDLPDLAGERGRSLAVVFAVTGAAAIALNVWQIAGGGAAFDTPLPATAGVVTAAAYATGLLMLLRVPGLGGALSFVLEPLGRLALTNYITASALILAADALLDLGERPRVTAAAGTALAILALQTAFSRLWLRRFRQGPLEWVWRCLTWWRLLPNALPSTGGRTAGTG</sequence>
<dbReference type="Proteomes" id="UP000539313">
    <property type="component" value="Unassembled WGS sequence"/>
</dbReference>
<dbReference type="PANTHER" id="PTHR30590:SF3">
    <property type="entry name" value="HYPOTHETICAL MEMBRANE SPANNING PROTEIN"/>
    <property type="match status" value="1"/>
</dbReference>
<feature type="transmembrane region" description="Helical" evidence="1">
    <location>
        <begin position="178"/>
        <end position="198"/>
    </location>
</feature>
<gene>
    <name evidence="3" type="ORF">HNR21_001053</name>
</gene>
<keyword evidence="1" id="KW-0472">Membrane</keyword>
<name>A0A7W3MUJ6_9ACTN</name>
<dbReference type="InterPro" id="IPR007349">
    <property type="entry name" value="DUF418"/>
</dbReference>